<keyword evidence="9" id="KW-0964">Secreted</keyword>
<evidence type="ECO:0000256" key="2">
    <source>
        <dbReference type="ARBA" id="ARBA00022729"/>
    </source>
</evidence>
<dbReference type="PROSITE" id="PS00539">
    <property type="entry name" value="PYROKININ"/>
    <property type="match status" value="1"/>
</dbReference>
<evidence type="ECO:0000313" key="12">
    <source>
        <dbReference type="Proteomes" id="UP000004564"/>
    </source>
</evidence>
<comment type="subunit">
    <text evidence="9">Homotrimer.</text>
</comment>
<evidence type="ECO:0000313" key="11">
    <source>
        <dbReference type="EMBL" id="EHB43450.1"/>
    </source>
</evidence>
<keyword evidence="3 9" id="KW-0175">Coiled coil</keyword>
<feature type="lipid moiety-binding region" description="S-diacylglycerol cysteine" evidence="9">
    <location>
        <position position="33"/>
    </location>
</feature>
<evidence type="ECO:0000256" key="5">
    <source>
        <dbReference type="ARBA" id="ARBA00023136"/>
    </source>
</evidence>
<keyword evidence="5 9" id="KW-0472">Membrane</keyword>
<feature type="repeat" evidence="9">
    <location>
        <begin position="50"/>
        <end position="60"/>
    </location>
</feature>
<dbReference type="GO" id="GO:0007218">
    <property type="term" value="P:neuropeptide signaling pathway"/>
    <property type="evidence" value="ECO:0007669"/>
    <property type="project" value="InterPro"/>
</dbReference>
<feature type="domain" description="Lipoprotein leucine-zipper" evidence="10">
    <location>
        <begin position="38"/>
        <end position="83"/>
    </location>
</feature>
<proteinExistence type="inferred from homology"/>
<keyword evidence="1 9" id="KW-0134">Cell wall</keyword>
<dbReference type="GO" id="GO:0009279">
    <property type="term" value="C:cell outer membrane"/>
    <property type="evidence" value="ECO:0007669"/>
    <property type="project" value="UniProtKB-SubCell"/>
</dbReference>
<evidence type="ECO:0000256" key="8">
    <source>
        <dbReference type="ARBA" id="ARBA00023288"/>
    </source>
</evidence>
<keyword evidence="6 9" id="KW-0564">Palmitate</keyword>
<feature type="lipid moiety-binding region" description="N-palmitoyl cysteine" evidence="9">
    <location>
        <position position="33"/>
    </location>
</feature>
<protein>
    <recommendedName>
        <fullName evidence="9">Major outer membrane lipoprotein Lpp</fullName>
    </recommendedName>
    <alternativeName>
        <fullName evidence="9">Braun lipoprotein</fullName>
    </alternativeName>
    <alternativeName>
        <fullName evidence="9">Murein lipoprotein</fullName>
        <shortName evidence="9">BLP</shortName>
    </alternativeName>
</protein>
<evidence type="ECO:0000256" key="4">
    <source>
        <dbReference type="ARBA" id="ARBA00023088"/>
    </source>
</evidence>
<dbReference type="AlphaFoldDB" id="A0A6C8GBQ4"/>
<comment type="function">
    <text evidence="9">A highly abundant outer membrane lipoprotein that controls the distance between the inner and outer membranes. The only protein known to be covalently linked to the peptidoglycan network (PGN). Also non-covalently binds the PGN. The link between the cell outer membrane and PGN contributes to maintenance of the structural and functional integrity of the cell envelope, and maintains the correct distance between the PGN and the outer membrane.</text>
</comment>
<dbReference type="GO" id="GO:0042834">
    <property type="term" value="F:peptidoglycan binding"/>
    <property type="evidence" value="ECO:0007669"/>
    <property type="project" value="UniProtKB-UniRule"/>
</dbReference>
<comment type="subcellular location">
    <subcellularLocation>
        <location evidence="9">Cell outer membrane</location>
        <topology evidence="9">Lipid-anchor</topology>
        <orientation evidence="9">Periplasmic side</orientation>
    </subcellularLocation>
    <subcellularLocation>
        <location evidence="9">Secreted</location>
        <location evidence="9">Cell wall</location>
        <topology evidence="9">Peptidoglycan-anchor</topology>
    </subcellularLocation>
    <text evidence="9">Attached via its lipidated N-terminus to the inner leaflet of the outer membrane. Attached to the peptidoglycan network (PGN) via its C-terminus.</text>
</comment>
<evidence type="ECO:0000256" key="6">
    <source>
        <dbReference type="ARBA" id="ARBA00023139"/>
    </source>
</evidence>
<dbReference type="Pfam" id="PF04728">
    <property type="entry name" value="LPP"/>
    <property type="match status" value="1"/>
</dbReference>
<dbReference type="HAMAP" id="MF_00843">
    <property type="entry name" value="Lpp"/>
    <property type="match status" value="1"/>
</dbReference>
<comment type="caution">
    <text evidence="9">Lacks conserved residue(s) required for the propagation of feature annotation.</text>
</comment>
<keyword evidence="9" id="KW-0677">Repeat</keyword>
<sequence>MQAQKNLARNKPQGRKMNKTIILISLTLCLSGCSNNAKIEQLDQNIQALNSKINQLQQDINALRPEIQAAKDEAARANYRIDDRNSPFSPRL</sequence>
<comment type="similarity">
    <text evidence="9">Belongs to the Lpp family.</text>
</comment>
<keyword evidence="8 9" id="KW-0449">Lipoprotein</keyword>
<dbReference type="GO" id="GO:0030258">
    <property type="term" value="P:lipid modification"/>
    <property type="evidence" value="ECO:0007669"/>
    <property type="project" value="UniProtKB-UniRule"/>
</dbReference>
<dbReference type="InterPro" id="IPR016367">
    <property type="entry name" value="MOM_Lpp"/>
</dbReference>
<dbReference type="SUPFAM" id="SSF58042">
    <property type="entry name" value="Outer membrane lipoprotein"/>
    <property type="match status" value="1"/>
</dbReference>
<dbReference type="PANTHER" id="PTHR38763">
    <property type="entry name" value="MAJOR OUTER MEMBRANE PROLIPOPROTEIN LPP"/>
    <property type="match status" value="1"/>
</dbReference>
<dbReference type="Proteomes" id="UP000004564">
    <property type="component" value="Chromosome"/>
</dbReference>
<organism evidence="11 12">
    <name type="scientific">Salmonella enterica subsp. enterica serovar Infantis str. SARB27</name>
    <dbReference type="NCBI Taxonomy" id="596155"/>
    <lineage>
        <taxon>Bacteria</taxon>
        <taxon>Pseudomonadati</taxon>
        <taxon>Pseudomonadota</taxon>
        <taxon>Gammaproteobacteria</taxon>
        <taxon>Enterobacterales</taxon>
        <taxon>Enterobacteriaceae</taxon>
        <taxon>Salmonella</taxon>
    </lineage>
</organism>
<feature type="coiled-coil region" evidence="9">
    <location>
        <begin position="39"/>
        <end position="73"/>
    </location>
</feature>
<accession>A0A6C8GBQ4</accession>
<evidence type="ECO:0000256" key="9">
    <source>
        <dbReference type="HAMAP-Rule" id="MF_00843"/>
    </source>
</evidence>
<dbReference type="GO" id="GO:0005184">
    <property type="term" value="F:neuropeptide hormone activity"/>
    <property type="evidence" value="ECO:0007669"/>
    <property type="project" value="InterPro"/>
</dbReference>
<dbReference type="InterPro" id="IPR001484">
    <property type="entry name" value="Pyrokinin_CS"/>
</dbReference>
<dbReference type="EMBL" id="AFYI01000002">
    <property type="protein sequence ID" value="EHB43450.1"/>
    <property type="molecule type" value="Genomic_DNA"/>
</dbReference>
<dbReference type="GO" id="GO:0043580">
    <property type="term" value="P:periplasmic space organization"/>
    <property type="evidence" value="ECO:0007669"/>
    <property type="project" value="UniProtKB-UniRule"/>
</dbReference>
<evidence type="ECO:0000259" key="10">
    <source>
        <dbReference type="Pfam" id="PF04728"/>
    </source>
</evidence>
<evidence type="ECO:0000256" key="3">
    <source>
        <dbReference type="ARBA" id="ARBA00023054"/>
    </source>
</evidence>
<gene>
    <name evidence="9" type="primary">lpp</name>
    <name evidence="11" type="ORF">SEENIN0B_03364</name>
</gene>
<dbReference type="GO" id="GO:0008289">
    <property type="term" value="F:lipid binding"/>
    <property type="evidence" value="ECO:0007669"/>
    <property type="project" value="UniProtKB-UniRule"/>
</dbReference>
<evidence type="ECO:0000256" key="7">
    <source>
        <dbReference type="ARBA" id="ARBA00023237"/>
    </source>
</evidence>
<comment type="caution">
    <text evidence="11">The sequence shown here is derived from an EMBL/GenBank/DDBJ whole genome shotgun (WGS) entry which is preliminary data.</text>
</comment>
<dbReference type="Gene3D" id="1.20.5.190">
    <property type="match status" value="1"/>
</dbReference>
<dbReference type="InterPro" id="IPR006817">
    <property type="entry name" value="Lipoprotein_leucine-zipper_dom"/>
</dbReference>
<name>A0A6C8GBQ4_SALIN</name>
<reference evidence="11 12" key="1">
    <citation type="submission" date="2011-09" db="EMBL/GenBank/DDBJ databases">
        <authorList>
            <person name="McClelland M."/>
            <person name="Clifton S."/>
            <person name="Porwollik S."/>
            <person name="Cheng P."/>
            <person name="Wollam A."/>
            <person name="Wang C."/>
            <person name="Pepin K."/>
            <person name="Bhonagiri V."/>
            <person name="Fulton R."/>
            <person name="Fulton L.F."/>
            <person name="Delehaunty K."/>
            <person name="Fronick C."/>
            <person name="O'Laughlin M."/>
            <person name="Godfrey J."/>
            <person name="Waligorski J."/>
            <person name="Appelbaum E."/>
            <person name="Farmer C."/>
            <person name="Strong C."/>
            <person name="Tomlinson C."/>
            <person name="Hou S."/>
            <person name="Minx P."/>
            <person name="Warren W."/>
            <person name="Wilson R.K."/>
        </authorList>
    </citation>
    <scope>NUCLEOTIDE SEQUENCE [LARGE SCALE GENOMIC DNA]</scope>
    <source>
        <strain evidence="12">SARB 27</strain>
    </source>
</reference>
<keyword evidence="4 9" id="KW-0572">Peptidoglycan-anchor</keyword>
<evidence type="ECO:0000256" key="1">
    <source>
        <dbReference type="ARBA" id="ARBA00022512"/>
    </source>
</evidence>
<keyword evidence="2" id="KW-0732">Signal</keyword>
<keyword evidence="7 9" id="KW-0998">Cell outer membrane</keyword>
<dbReference type="PANTHER" id="PTHR38763:SF1">
    <property type="entry name" value="MAJOR OUTER MEMBRANE LIPOPROTEIN LPP"/>
    <property type="match status" value="1"/>
</dbReference>